<dbReference type="Gene3D" id="1.10.30.50">
    <property type="match status" value="1"/>
</dbReference>
<dbReference type="InterPro" id="IPR003615">
    <property type="entry name" value="HNH_nuc"/>
</dbReference>
<evidence type="ECO:0000313" key="2">
    <source>
        <dbReference type="EMBL" id="KKM93274.1"/>
    </source>
</evidence>
<dbReference type="InterPro" id="IPR002711">
    <property type="entry name" value="HNH"/>
</dbReference>
<dbReference type="CDD" id="cd00085">
    <property type="entry name" value="HNHc"/>
    <property type="match status" value="1"/>
</dbReference>
<dbReference type="AlphaFoldDB" id="A0A0F9LEA9"/>
<dbReference type="EMBL" id="LAZR01006288">
    <property type="protein sequence ID" value="KKM93274.1"/>
    <property type="molecule type" value="Genomic_DNA"/>
</dbReference>
<reference evidence="2" key="1">
    <citation type="journal article" date="2015" name="Nature">
        <title>Complex archaea that bridge the gap between prokaryotes and eukaryotes.</title>
        <authorList>
            <person name="Spang A."/>
            <person name="Saw J.H."/>
            <person name="Jorgensen S.L."/>
            <person name="Zaremba-Niedzwiedzka K."/>
            <person name="Martijn J."/>
            <person name="Lind A.E."/>
            <person name="van Eijk R."/>
            <person name="Schleper C."/>
            <person name="Guy L."/>
            <person name="Ettema T.J."/>
        </authorList>
    </citation>
    <scope>NUCLEOTIDE SEQUENCE</scope>
</reference>
<feature type="domain" description="HNH" evidence="1">
    <location>
        <begin position="88"/>
        <end position="121"/>
    </location>
</feature>
<gene>
    <name evidence="2" type="ORF">LCGC14_1210110</name>
</gene>
<proteinExistence type="predicted"/>
<dbReference type="Pfam" id="PF01844">
    <property type="entry name" value="HNH"/>
    <property type="match status" value="1"/>
</dbReference>
<name>A0A0F9LEA9_9ZZZZ</name>
<sequence length="123" mass="14063">MITLGEFSINEVLPFTRYNQSVEREYICDGKAWHPRMRSNRYHCFRRKGLACVICGIVGVKFLLQMCEDDRRPHFNLYAEKGGELILMTKDHVHPKSKGGGNGLSNLQTLCSPCNWAKGDKTE</sequence>
<organism evidence="2">
    <name type="scientific">marine sediment metagenome</name>
    <dbReference type="NCBI Taxonomy" id="412755"/>
    <lineage>
        <taxon>unclassified sequences</taxon>
        <taxon>metagenomes</taxon>
        <taxon>ecological metagenomes</taxon>
    </lineage>
</organism>
<comment type="caution">
    <text evidence="2">The sequence shown here is derived from an EMBL/GenBank/DDBJ whole genome shotgun (WGS) entry which is preliminary data.</text>
</comment>
<evidence type="ECO:0000259" key="1">
    <source>
        <dbReference type="Pfam" id="PF01844"/>
    </source>
</evidence>
<accession>A0A0F9LEA9</accession>
<protein>
    <recommendedName>
        <fullName evidence="1">HNH domain-containing protein</fullName>
    </recommendedName>
</protein>